<protein>
    <submittedName>
        <fullName evidence="1">Uncharacterized protein</fullName>
    </submittedName>
</protein>
<evidence type="ECO:0000313" key="2">
    <source>
        <dbReference type="Proteomes" id="UP001172386"/>
    </source>
</evidence>
<organism evidence="1 2">
    <name type="scientific">Neophaeococcomyces mojaviensis</name>
    <dbReference type="NCBI Taxonomy" id="3383035"/>
    <lineage>
        <taxon>Eukaryota</taxon>
        <taxon>Fungi</taxon>
        <taxon>Dikarya</taxon>
        <taxon>Ascomycota</taxon>
        <taxon>Pezizomycotina</taxon>
        <taxon>Eurotiomycetes</taxon>
        <taxon>Chaetothyriomycetidae</taxon>
        <taxon>Chaetothyriales</taxon>
        <taxon>Chaetothyriales incertae sedis</taxon>
        <taxon>Neophaeococcomyces</taxon>
    </lineage>
</organism>
<dbReference type="Proteomes" id="UP001172386">
    <property type="component" value="Unassembled WGS sequence"/>
</dbReference>
<gene>
    <name evidence="1" type="ORF">H2198_000087</name>
</gene>
<reference evidence="1" key="1">
    <citation type="submission" date="2022-10" db="EMBL/GenBank/DDBJ databases">
        <title>Culturing micro-colonial fungi from biological soil crusts in the Mojave desert and describing Neophaeococcomyces mojavensis, and introducing the new genera and species Taxawa tesnikishii.</title>
        <authorList>
            <person name="Kurbessoian T."/>
            <person name="Stajich J.E."/>
        </authorList>
    </citation>
    <scope>NUCLEOTIDE SEQUENCE</scope>
    <source>
        <strain evidence="1">JES_112</strain>
    </source>
</reference>
<dbReference type="EMBL" id="JAPDRQ010000001">
    <property type="protein sequence ID" value="KAJ9664741.1"/>
    <property type="molecule type" value="Genomic_DNA"/>
</dbReference>
<comment type="caution">
    <text evidence="1">The sequence shown here is derived from an EMBL/GenBank/DDBJ whole genome shotgun (WGS) entry which is preliminary data.</text>
</comment>
<name>A0ACC3ALB8_9EURO</name>
<sequence length="516" mass="55061">MSLGMPVGLFTFQNFDEKWPDIVNPLLDRLNYVWRTCPTAETSTNLGDQIAHNDFPVPRPYPIINPVLPSQRQSDADRFFEQPPTLPSQAIQPPSTPRTLPPVPPFPGSAATHIPNSPPPQESSQERNTTPQLPAELLQVLNQALHTLRTTFSSKPPHTVQRLSELVLYPKKHYGTLPAWLRALDRVVSVSSPADVFPLSDIPPQLNGILNGSDVGGILFANTSSSDTRNGYDRDALGSDESLGGALLTPIPWLKDSDLSSGTNSSTGMDANSKVEAWEGPSGDEDMEEMLGEPITIEHPLADDESNTNTTASVVADAQAIASVAQEQAGEGLVPEREDGAVTQGELIRMEQEAGVVPQQDATTMEDMKTGMDDDGEGVPHARGPDVVGTVDMGLVEGKERQVRISSPPEERSGRQVDANDAQEVLVGGTTKNKAGSSGSSRGDSDEYVDVSKEETEMQVETPEGTGLESTEGQASDDGDIVLVDANGATENAEQRDKLDGSGVNVGPDAADSTTQ</sequence>
<accession>A0ACC3ALB8</accession>
<proteinExistence type="predicted"/>
<evidence type="ECO:0000313" key="1">
    <source>
        <dbReference type="EMBL" id="KAJ9664741.1"/>
    </source>
</evidence>
<keyword evidence="2" id="KW-1185">Reference proteome</keyword>